<dbReference type="AlphaFoldDB" id="A0A2U1NII9"/>
<organism evidence="1 2">
    <name type="scientific">Artemisia annua</name>
    <name type="common">Sweet wormwood</name>
    <dbReference type="NCBI Taxonomy" id="35608"/>
    <lineage>
        <taxon>Eukaryota</taxon>
        <taxon>Viridiplantae</taxon>
        <taxon>Streptophyta</taxon>
        <taxon>Embryophyta</taxon>
        <taxon>Tracheophyta</taxon>
        <taxon>Spermatophyta</taxon>
        <taxon>Magnoliopsida</taxon>
        <taxon>eudicotyledons</taxon>
        <taxon>Gunneridae</taxon>
        <taxon>Pentapetalae</taxon>
        <taxon>asterids</taxon>
        <taxon>campanulids</taxon>
        <taxon>Asterales</taxon>
        <taxon>Asteraceae</taxon>
        <taxon>Asteroideae</taxon>
        <taxon>Anthemideae</taxon>
        <taxon>Artemisiinae</taxon>
        <taxon>Artemisia</taxon>
    </lineage>
</organism>
<comment type="caution">
    <text evidence="1">The sequence shown here is derived from an EMBL/GenBank/DDBJ whole genome shotgun (WGS) entry which is preliminary data.</text>
</comment>
<dbReference type="STRING" id="35608.A0A2U1NII9"/>
<dbReference type="Gene3D" id="3.40.50.720">
    <property type="entry name" value="NAD(P)-binding Rossmann-like Domain"/>
    <property type="match status" value="1"/>
</dbReference>
<sequence length="290" mass="32393">MSFQFRTHNIIVSYASVGGDMFDTCFNALAVYGQMVVIEMIFIGTISTGITDCFHKHRKIHHLQTSGKDAFTVVYKVGECVQELLKLLKEYESAASDKQPERSNVRPTLEIRIPAEHVCATNLQVKGGQLWGTDVYTDDSDLVAGVTGYRQSAPSQIVSLYISMPKSSSFVHNTDVSIILSACCFTSCLIFEMPTYMSSYDSNQQPMIGNDSRMEQGDHDCDEVKSIPDSRLKKGKGITREPVLSQTKHKQYFLFGQSDRSSPEVVDSFEAYSSMDTSPYQETFGSKLEI</sequence>
<gene>
    <name evidence="1" type="ORF">CTI12_AA257930</name>
</gene>
<evidence type="ECO:0000313" key="2">
    <source>
        <dbReference type="Proteomes" id="UP000245207"/>
    </source>
</evidence>
<proteinExistence type="predicted"/>
<name>A0A2U1NII9_ARTAN</name>
<keyword evidence="2" id="KW-1185">Reference proteome</keyword>
<accession>A0A2U1NII9</accession>
<dbReference type="Proteomes" id="UP000245207">
    <property type="component" value="Unassembled WGS sequence"/>
</dbReference>
<reference evidence="1 2" key="1">
    <citation type="journal article" date="2018" name="Mol. Plant">
        <title>The genome of Artemisia annua provides insight into the evolution of Asteraceae family and artemisinin biosynthesis.</title>
        <authorList>
            <person name="Shen Q."/>
            <person name="Zhang L."/>
            <person name="Liao Z."/>
            <person name="Wang S."/>
            <person name="Yan T."/>
            <person name="Shi P."/>
            <person name="Liu M."/>
            <person name="Fu X."/>
            <person name="Pan Q."/>
            <person name="Wang Y."/>
            <person name="Lv Z."/>
            <person name="Lu X."/>
            <person name="Zhang F."/>
            <person name="Jiang W."/>
            <person name="Ma Y."/>
            <person name="Chen M."/>
            <person name="Hao X."/>
            <person name="Li L."/>
            <person name="Tang Y."/>
            <person name="Lv G."/>
            <person name="Zhou Y."/>
            <person name="Sun X."/>
            <person name="Brodelius P.E."/>
            <person name="Rose J.K.C."/>
            <person name="Tang K."/>
        </authorList>
    </citation>
    <scope>NUCLEOTIDE SEQUENCE [LARGE SCALE GENOMIC DNA]</scope>
    <source>
        <strain evidence="2">cv. Huhao1</strain>
        <tissue evidence="1">Leaf</tissue>
    </source>
</reference>
<dbReference type="EMBL" id="PKPP01002758">
    <property type="protein sequence ID" value="PWA73291.1"/>
    <property type="molecule type" value="Genomic_DNA"/>
</dbReference>
<dbReference type="OrthoDB" id="3596986at2759"/>
<protein>
    <submittedName>
        <fullName evidence="1">Histone deacetylation protein Rxt3</fullName>
    </submittedName>
</protein>
<evidence type="ECO:0000313" key="1">
    <source>
        <dbReference type="EMBL" id="PWA73291.1"/>
    </source>
</evidence>